<organism evidence="2">
    <name type="scientific">Triticum aestivum</name>
    <name type="common">Wheat</name>
    <dbReference type="NCBI Taxonomy" id="4565"/>
    <lineage>
        <taxon>Eukaryota</taxon>
        <taxon>Viridiplantae</taxon>
        <taxon>Streptophyta</taxon>
        <taxon>Embryophyta</taxon>
        <taxon>Tracheophyta</taxon>
        <taxon>Spermatophyta</taxon>
        <taxon>Magnoliopsida</taxon>
        <taxon>Liliopsida</taxon>
        <taxon>Poales</taxon>
        <taxon>Poaceae</taxon>
        <taxon>BOP clade</taxon>
        <taxon>Pooideae</taxon>
        <taxon>Triticodae</taxon>
        <taxon>Triticeae</taxon>
        <taxon>Triticinae</taxon>
        <taxon>Triticum</taxon>
    </lineage>
</organism>
<gene>
    <name evidence="2" type="ORF">TRAES_3BF065000020CFD_c1</name>
</gene>
<proteinExistence type="predicted"/>
<sequence>MWWSCRVRAGDRGCRRHPRWCGKLTTAADVAGSASSQQKVTASSGVVHPDAPVAPPAMEEEEEDGGGKRRKIDYTFDDPYDLAYGDDEEYEYVPGEDVDVDCGNFASFKEKEEKKIMIKGVDYYYKSKTKTWRCPYLTTKPKPKSGRFVHLLAHAEDVAIHGEDYKIMGQHAALAKAVRHLLAGAEESALYVPVDAEGVRLLIALYDLEAAKLRSRLDLDAFHVAAKQGHTGFDAPRNSMEFAMEAPHSNGVFQEDVPQGKKEEEEFSMGPLSILMLSVGVFPDGDYGGTLEIVVFLTGTLGF</sequence>
<feature type="region of interest" description="Disordered" evidence="1">
    <location>
        <begin position="32"/>
        <end position="73"/>
    </location>
</feature>
<evidence type="ECO:0000313" key="2">
    <source>
        <dbReference type="EMBL" id="CDM81577.1"/>
    </source>
</evidence>
<dbReference type="HOGENOM" id="CLU_919554_0_0_1"/>
<reference evidence="2" key="1">
    <citation type="journal article" date="2014" name="Science">
        <title>Structural and functional partitioning of bread wheat chromosome 3B.</title>
        <authorList>
            <person name="Choulet F."/>
            <person name="Alberti A."/>
            <person name="Theil S."/>
            <person name="Glover N."/>
            <person name="Barbe V."/>
            <person name="Daron J."/>
            <person name="Pingault L."/>
            <person name="Sourdille P."/>
            <person name="Couloux A."/>
            <person name="Paux E."/>
            <person name="Leroy P."/>
            <person name="Mangenot S."/>
            <person name="Guilhot N."/>
            <person name="Le Gouis J."/>
            <person name="Balfourier F."/>
            <person name="Alaux M."/>
            <person name="Jamilloux V."/>
            <person name="Poulain J."/>
            <person name="Durand C."/>
            <person name="Bellec A."/>
            <person name="Gaspin C."/>
            <person name="Safar J."/>
            <person name="Dolezel J."/>
            <person name="Rogers J."/>
            <person name="Vandepoele K."/>
            <person name="Aury J.M."/>
            <person name="Mayer K."/>
            <person name="Berges H."/>
            <person name="Quesneville H."/>
            <person name="Wincker P."/>
            <person name="Feuillet C."/>
        </authorList>
    </citation>
    <scope>NUCLEOTIDE SEQUENCE</scope>
</reference>
<protein>
    <submittedName>
        <fullName evidence="2">Uncharacterized protein</fullName>
    </submittedName>
</protein>
<accession>A0A077RWM0</accession>
<evidence type="ECO:0000256" key="1">
    <source>
        <dbReference type="SAM" id="MobiDB-lite"/>
    </source>
</evidence>
<name>A0A077RWM0_WHEAT</name>
<feature type="compositionally biased region" description="Polar residues" evidence="1">
    <location>
        <begin position="33"/>
        <end position="44"/>
    </location>
</feature>
<dbReference type="AlphaFoldDB" id="A0A077RWM0"/>
<dbReference type="EMBL" id="HG670306">
    <property type="protein sequence ID" value="CDM81577.1"/>
    <property type="molecule type" value="Genomic_DNA"/>
</dbReference>